<proteinExistence type="inferred from homology"/>
<evidence type="ECO:0000256" key="1">
    <source>
        <dbReference type="ARBA" id="ARBA00004389"/>
    </source>
</evidence>
<sequence length="280" mass="32636">MDITLLIASASLVSLLILALGYFLSTKKKVEETRGEPIERGHGAPRRAQLARNRGIRLRAAQQQHNENIAANEPENETNNELPDFKMGAKKRAKLEAKAEKKAQREAEEQLRHDKKQKEKQLEEERKKNEEREKMEALKQEEEEKRLREEKERKEYEEYLKMKQAFSVEEEGFEEGNEENEKNLLQEFVDYIKKNKVVIIEDLAAQFKLKTQAALDRIKDLQNDDILTGVIDDRGKFIYVSQEEMEAVVKFIRQRGRISISELVENSNILINMSPTISTH</sequence>
<evidence type="ECO:0000256" key="10">
    <source>
        <dbReference type="ARBA" id="ARBA00049687"/>
    </source>
</evidence>
<keyword evidence="8 12" id="KW-0472">Membrane</keyword>
<dbReference type="InterPro" id="IPR019153">
    <property type="entry name" value="DDRGK_dom-contain"/>
</dbReference>
<comment type="caution">
    <text evidence="13">The sequence shown here is derived from an EMBL/GenBank/DDBJ whole genome shotgun (WGS) entry which is preliminary data.</text>
</comment>
<dbReference type="SMART" id="SM01128">
    <property type="entry name" value="DDRGK"/>
    <property type="match status" value="1"/>
</dbReference>
<evidence type="ECO:0000256" key="2">
    <source>
        <dbReference type="ARBA" id="ARBA00009829"/>
    </source>
</evidence>
<dbReference type="PANTHER" id="PTHR48176">
    <property type="entry name" value="DDRGK DOMAIN-CONTAINING PROTEIN 1"/>
    <property type="match status" value="1"/>
</dbReference>
<evidence type="ECO:0000256" key="6">
    <source>
        <dbReference type="ARBA" id="ARBA00022824"/>
    </source>
</evidence>
<keyword evidence="7 12" id="KW-1133">Transmembrane helix</keyword>
<keyword evidence="4 12" id="KW-0812">Transmembrane</keyword>
<dbReference type="Gene3D" id="1.10.10.10">
    <property type="entry name" value="Winged helix-like DNA-binding domain superfamily/Winged helix DNA-binding domain"/>
    <property type="match status" value="1"/>
</dbReference>
<dbReference type="InterPro" id="IPR036388">
    <property type="entry name" value="WH-like_DNA-bd_sf"/>
</dbReference>
<keyword evidence="14" id="KW-1185">Reference proteome</keyword>
<evidence type="ECO:0000256" key="5">
    <source>
        <dbReference type="ARBA" id="ARBA00022786"/>
    </source>
</evidence>
<evidence type="ECO:0000256" key="3">
    <source>
        <dbReference type="ARBA" id="ARBA00018218"/>
    </source>
</evidence>
<reference evidence="13 14" key="1">
    <citation type="journal article" date="2021" name="BMC Biol.">
        <title>Horizontally acquired antibacterial genes associated with adaptive radiation of ladybird beetles.</title>
        <authorList>
            <person name="Li H.S."/>
            <person name="Tang X.F."/>
            <person name="Huang Y.H."/>
            <person name="Xu Z.Y."/>
            <person name="Chen M.L."/>
            <person name="Du X.Y."/>
            <person name="Qiu B.Y."/>
            <person name="Chen P.T."/>
            <person name="Zhang W."/>
            <person name="Slipinski A."/>
            <person name="Escalona H.E."/>
            <person name="Waterhouse R.M."/>
            <person name="Zwick A."/>
            <person name="Pang H."/>
        </authorList>
    </citation>
    <scope>NUCLEOTIDE SEQUENCE [LARGE SCALE GENOMIC DNA]</scope>
    <source>
        <strain evidence="13">SYSU2018</strain>
    </source>
</reference>
<evidence type="ECO:0000313" key="13">
    <source>
        <dbReference type="EMBL" id="KAL3276497.1"/>
    </source>
</evidence>
<comment type="subcellular location">
    <subcellularLocation>
        <location evidence="1">Endoplasmic reticulum membrane</location>
        <topology evidence="1">Single-pass membrane protein</topology>
    </subcellularLocation>
</comment>
<evidence type="ECO:0000256" key="8">
    <source>
        <dbReference type="ARBA" id="ARBA00023136"/>
    </source>
</evidence>
<dbReference type="GO" id="GO:0005789">
    <property type="term" value="C:endoplasmic reticulum membrane"/>
    <property type="evidence" value="ECO:0007669"/>
    <property type="project" value="UniProtKB-SubCell"/>
</dbReference>
<protein>
    <recommendedName>
        <fullName evidence="3">DDRGK domain-containing protein 1</fullName>
    </recommendedName>
</protein>
<accession>A0ABD2NCZ1</accession>
<keyword evidence="5" id="KW-0833">Ubl conjugation pathway</keyword>
<comment type="subunit">
    <text evidence="10">Interacts with Atg9; the interaction is transient.</text>
</comment>
<evidence type="ECO:0000256" key="11">
    <source>
        <dbReference type="SAM" id="MobiDB-lite"/>
    </source>
</evidence>
<feature type="compositionally biased region" description="Low complexity" evidence="11">
    <location>
        <begin position="66"/>
        <end position="81"/>
    </location>
</feature>
<evidence type="ECO:0000256" key="9">
    <source>
        <dbReference type="ARBA" id="ARBA00049608"/>
    </source>
</evidence>
<feature type="compositionally biased region" description="Basic and acidic residues" evidence="11">
    <location>
        <begin position="94"/>
        <end position="150"/>
    </location>
</feature>
<dbReference type="AlphaFoldDB" id="A0ABD2NCZ1"/>
<evidence type="ECO:0000256" key="4">
    <source>
        <dbReference type="ARBA" id="ARBA00022692"/>
    </source>
</evidence>
<evidence type="ECO:0000313" key="14">
    <source>
        <dbReference type="Proteomes" id="UP001516400"/>
    </source>
</evidence>
<comment type="similarity">
    <text evidence="2">Belongs to the DDRGK1 family.</text>
</comment>
<dbReference type="Pfam" id="PF09756">
    <property type="entry name" value="DDRGK"/>
    <property type="match status" value="1"/>
</dbReference>
<keyword evidence="6" id="KW-0256">Endoplasmic reticulum</keyword>
<dbReference type="Proteomes" id="UP001516400">
    <property type="component" value="Unassembled WGS sequence"/>
</dbReference>
<dbReference type="InterPro" id="IPR036390">
    <property type="entry name" value="WH_DNA-bd_sf"/>
</dbReference>
<evidence type="ECO:0000256" key="7">
    <source>
        <dbReference type="ARBA" id="ARBA00022989"/>
    </source>
</evidence>
<dbReference type="InterPro" id="IPR050899">
    <property type="entry name" value="DDRGK_domain-containing"/>
</dbReference>
<evidence type="ECO:0000256" key="12">
    <source>
        <dbReference type="SAM" id="Phobius"/>
    </source>
</evidence>
<organism evidence="13 14">
    <name type="scientific">Cryptolaemus montrouzieri</name>
    <dbReference type="NCBI Taxonomy" id="559131"/>
    <lineage>
        <taxon>Eukaryota</taxon>
        <taxon>Metazoa</taxon>
        <taxon>Ecdysozoa</taxon>
        <taxon>Arthropoda</taxon>
        <taxon>Hexapoda</taxon>
        <taxon>Insecta</taxon>
        <taxon>Pterygota</taxon>
        <taxon>Neoptera</taxon>
        <taxon>Endopterygota</taxon>
        <taxon>Coleoptera</taxon>
        <taxon>Polyphaga</taxon>
        <taxon>Cucujiformia</taxon>
        <taxon>Coccinelloidea</taxon>
        <taxon>Coccinellidae</taxon>
        <taxon>Scymninae</taxon>
        <taxon>Scymnini</taxon>
        <taxon>Cryptolaemus</taxon>
    </lineage>
</organism>
<feature type="transmembrane region" description="Helical" evidence="12">
    <location>
        <begin position="6"/>
        <end position="24"/>
    </location>
</feature>
<dbReference type="SUPFAM" id="SSF46785">
    <property type="entry name" value="Winged helix' DNA-binding domain"/>
    <property type="match status" value="1"/>
</dbReference>
<comment type="function">
    <text evidence="9">Substrate adapter for ufmylation, the covalent attachment of the ubiquitin-like modifier UFM1 to substrate proteins. Required for ufmylation of Atg9; protects the nervous system during aging, possibly by stabilizing Atg9 and supporting its function.</text>
</comment>
<dbReference type="EMBL" id="JABFTP020000103">
    <property type="protein sequence ID" value="KAL3276497.1"/>
    <property type="molecule type" value="Genomic_DNA"/>
</dbReference>
<name>A0ABD2NCZ1_9CUCU</name>
<feature type="region of interest" description="Disordered" evidence="11">
    <location>
        <begin position="64"/>
        <end position="150"/>
    </location>
</feature>
<dbReference type="PANTHER" id="PTHR48176:SF1">
    <property type="entry name" value="DDRGK DOMAIN-CONTAINING PROTEIN 1"/>
    <property type="match status" value="1"/>
</dbReference>
<dbReference type="FunFam" id="1.10.10.10:FF:000143">
    <property type="entry name" value="DDRGK domain-containing protein 1"/>
    <property type="match status" value="1"/>
</dbReference>
<gene>
    <name evidence="13" type="ORF">HHI36_011877</name>
</gene>